<dbReference type="PATRIC" id="fig|55802.8.peg.876"/>
<accession>A0A0S1XAK7</accession>
<reference evidence="1 2" key="1">
    <citation type="journal article" date="2016" name="Genome Announc.">
        <title>Complete genome sequence of the hyperthermophilic and piezophilic archaeon Thermococcus barophilus Ch5, capable of growth at the expense of hydrogenogenesis from carbon monoxide and formate.</title>
        <authorList>
            <person name="Oger P."/>
            <person name="Sokolova T.G."/>
            <person name="Kozhevnikova D.A."/>
            <person name="Taranov E.A."/>
            <person name="Vannier P."/>
            <person name="Lee H.S."/>
            <person name="Kwon K.K."/>
            <person name="Kang S.G."/>
            <person name="Lee J.H."/>
            <person name="Bonch-Osmolovskaya E.A."/>
            <person name="Lebedinsky A.V."/>
        </authorList>
    </citation>
    <scope>NUCLEOTIDE SEQUENCE [LARGE SCALE GENOMIC DNA]</scope>
    <source>
        <strain evidence="2">Ch5</strain>
    </source>
</reference>
<gene>
    <name evidence="1" type="ORF">TBCH5v1_0877</name>
</gene>
<dbReference type="Proteomes" id="UP000066042">
    <property type="component" value="Chromosome"/>
</dbReference>
<proteinExistence type="predicted"/>
<evidence type="ECO:0000313" key="1">
    <source>
        <dbReference type="EMBL" id="ALM74830.1"/>
    </source>
</evidence>
<dbReference type="STRING" id="55802.TBCH5v1_0877"/>
<dbReference type="AlphaFoldDB" id="A0A0S1XAK7"/>
<organism evidence="1 2">
    <name type="scientific">Thermococcus barophilus</name>
    <dbReference type="NCBI Taxonomy" id="55802"/>
    <lineage>
        <taxon>Archaea</taxon>
        <taxon>Methanobacteriati</taxon>
        <taxon>Methanobacteriota</taxon>
        <taxon>Thermococci</taxon>
        <taxon>Thermococcales</taxon>
        <taxon>Thermococcaceae</taxon>
        <taxon>Thermococcus</taxon>
    </lineage>
</organism>
<evidence type="ECO:0000313" key="2">
    <source>
        <dbReference type="Proteomes" id="UP000066042"/>
    </source>
</evidence>
<protein>
    <submittedName>
        <fullName evidence="1">Uncharacterized protein</fullName>
    </submittedName>
</protein>
<name>A0A0S1XAK7_THEBA</name>
<dbReference type="EMBL" id="CP013050">
    <property type="protein sequence ID" value="ALM74830.1"/>
    <property type="molecule type" value="Genomic_DNA"/>
</dbReference>
<sequence length="74" mass="8406">MEMNSEQAKLHLVGKAKLRGNVIVDIELSAVLYEKSFEMKFRDKDEIFFVLPFDAETGVEGAYLRIIEAIGEVL</sequence>